<reference evidence="2" key="1">
    <citation type="submission" date="2019-09" db="EMBL/GenBank/DDBJ databases">
        <title>Organ-specific transcriptomic study of the physiology of the cattle tick, Rhipicephalus microplus.</title>
        <authorList>
            <person name="Tirloni L."/>
            <person name="Braz G."/>
            <person name="Gandara A.C.P."/>
            <person name="Sabadin G.A."/>
            <person name="da Silva R.M."/>
            <person name="Guizzo M.G."/>
            <person name="Machado J.A."/>
            <person name="Costa E.P."/>
            <person name="Gomes H.F."/>
            <person name="Moraes J."/>
            <person name="Mota M.B.S."/>
            <person name="Mesquita R.D."/>
            <person name="Alvarenga P.H."/>
            <person name="Alves F."/>
            <person name="Seixas A."/>
            <person name="da Fonseca R.N."/>
            <person name="Fogaca A."/>
            <person name="Logullo C."/>
            <person name="Tanaka A."/>
            <person name="Daffre S."/>
            <person name="Termignoni C."/>
            <person name="Vaz I.S.Jr."/>
            <person name="Oliveira P.L."/>
            <person name="Ribeiro J.M."/>
        </authorList>
    </citation>
    <scope>NUCLEOTIDE SEQUENCE</scope>
    <source>
        <strain evidence="2">Porto Alegre</strain>
    </source>
</reference>
<accession>A0A6M2D239</accession>
<dbReference type="PANTHER" id="PTHR47331:SF5">
    <property type="entry name" value="RIBONUCLEASE H"/>
    <property type="match status" value="1"/>
</dbReference>
<evidence type="ECO:0000313" key="2">
    <source>
        <dbReference type="EMBL" id="NOV40203.1"/>
    </source>
</evidence>
<dbReference type="AlphaFoldDB" id="A0A6M2D239"/>
<protein>
    <submittedName>
        <fullName evidence="2">Putative transposable element</fullName>
    </submittedName>
</protein>
<dbReference type="VEuPathDB" id="VectorBase:LOC119187150"/>
<proteinExistence type="predicted"/>
<organism evidence="2">
    <name type="scientific">Rhipicephalus microplus</name>
    <name type="common">Cattle tick</name>
    <name type="synonym">Boophilus microplus</name>
    <dbReference type="NCBI Taxonomy" id="6941"/>
    <lineage>
        <taxon>Eukaryota</taxon>
        <taxon>Metazoa</taxon>
        <taxon>Ecdysozoa</taxon>
        <taxon>Arthropoda</taxon>
        <taxon>Chelicerata</taxon>
        <taxon>Arachnida</taxon>
        <taxon>Acari</taxon>
        <taxon>Parasitiformes</taxon>
        <taxon>Ixodida</taxon>
        <taxon>Ixodoidea</taxon>
        <taxon>Ixodidae</taxon>
        <taxon>Rhipicephalinae</taxon>
        <taxon>Rhipicephalus</taxon>
        <taxon>Boophilus</taxon>
    </lineage>
</organism>
<name>A0A6M2D239_RHIMP</name>
<dbReference type="OrthoDB" id="5919196at2759"/>
<evidence type="ECO:0000259" key="1">
    <source>
        <dbReference type="Pfam" id="PF18701"/>
    </source>
</evidence>
<dbReference type="Pfam" id="PF18701">
    <property type="entry name" value="DUF5641"/>
    <property type="match status" value="1"/>
</dbReference>
<feature type="domain" description="DUF5641" evidence="1">
    <location>
        <begin position="83"/>
        <end position="152"/>
    </location>
</feature>
<dbReference type="EMBL" id="GHWJ01007466">
    <property type="protein sequence ID" value="NOV40203.1"/>
    <property type="molecule type" value="Transcribed_RNA"/>
</dbReference>
<sequence>MIRTVRLLLQKNIGQQSLTSEELTTVLYELKAVINPRALTNLSSSPGVLTPAHFLAGKSITGLPDHKQDIDISSSQAPLPKIWIYRAQLIEHFRGRWRKEYLLSLCSVHHASVQAPDYDNLKQGDLVILCEDKIPLQLWKTARIIERHRGRD</sequence>
<dbReference type="InterPro" id="IPR040676">
    <property type="entry name" value="DUF5641"/>
</dbReference>
<dbReference type="PANTHER" id="PTHR47331">
    <property type="entry name" value="PHD-TYPE DOMAIN-CONTAINING PROTEIN"/>
    <property type="match status" value="1"/>
</dbReference>